<evidence type="ECO:0000313" key="2">
    <source>
        <dbReference type="EMBL" id="KAL2632165.1"/>
    </source>
</evidence>
<organism evidence="2 3">
    <name type="scientific">Riccia fluitans</name>
    <dbReference type="NCBI Taxonomy" id="41844"/>
    <lineage>
        <taxon>Eukaryota</taxon>
        <taxon>Viridiplantae</taxon>
        <taxon>Streptophyta</taxon>
        <taxon>Embryophyta</taxon>
        <taxon>Marchantiophyta</taxon>
        <taxon>Marchantiopsida</taxon>
        <taxon>Marchantiidae</taxon>
        <taxon>Marchantiales</taxon>
        <taxon>Ricciaceae</taxon>
        <taxon>Riccia</taxon>
    </lineage>
</organism>
<dbReference type="EMBL" id="JBHFFA010000004">
    <property type="protein sequence ID" value="KAL2632165.1"/>
    <property type="molecule type" value="Genomic_DNA"/>
</dbReference>
<feature type="transmembrane region" description="Helical" evidence="1">
    <location>
        <begin position="15"/>
        <end position="35"/>
    </location>
</feature>
<evidence type="ECO:0000256" key="1">
    <source>
        <dbReference type="SAM" id="Phobius"/>
    </source>
</evidence>
<evidence type="ECO:0000313" key="3">
    <source>
        <dbReference type="Proteomes" id="UP001605036"/>
    </source>
</evidence>
<dbReference type="AlphaFoldDB" id="A0ABD1YN59"/>
<sequence>MFACSAVALEQSCEFFAFSAAALSAEMGLCVRWVVGWRRRWLSRVLVSHFSWVDSDSSQIPSIHSYGESYMTQALIR</sequence>
<name>A0ABD1YN59_9MARC</name>
<keyword evidence="1" id="KW-0812">Transmembrane</keyword>
<keyword evidence="1" id="KW-1133">Transmembrane helix</keyword>
<accession>A0ABD1YN59</accession>
<gene>
    <name evidence="2" type="ORF">R1flu_016851</name>
</gene>
<reference evidence="2 3" key="1">
    <citation type="submission" date="2024-09" db="EMBL/GenBank/DDBJ databases">
        <title>Chromosome-scale assembly of Riccia fluitans.</title>
        <authorList>
            <person name="Paukszto L."/>
            <person name="Sawicki J."/>
            <person name="Karawczyk K."/>
            <person name="Piernik-Szablinska J."/>
            <person name="Szczecinska M."/>
            <person name="Mazdziarz M."/>
        </authorList>
    </citation>
    <scope>NUCLEOTIDE SEQUENCE [LARGE SCALE GENOMIC DNA]</scope>
    <source>
        <strain evidence="2">Rf_01</strain>
        <tissue evidence="2">Aerial parts of the thallus</tissue>
    </source>
</reference>
<evidence type="ECO:0008006" key="4">
    <source>
        <dbReference type="Google" id="ProtNLM"/>
    </source>
</evidence>
<proteinExistence type="predicted"/>
<keyword evidence="3" id="KW-1185">Reference proteome</keyword>
<protein>
    <recommendedName>
        <fullName evidence="4">Secreted protein</fullName>
    </recommendedName>
</protein>
<keyword evidence="1" id="KW-0472">Membrane</keyword>
<dbReference type="Proteomes" id="UP001605036">
    <property type="component" value="Unassembled WGS sequence"/>
</dbReference>
<comment type="caution">
    <text evidence="2">The sequence shown here is derived from an EMBL/GenBank/DDBJ whole genome shotgun (WGS) entry which is preliminary data.</text>
</comment>